<proteinExistence type="predicted"/>
<feature type="region of interest" description="Disordered" evidence="1">
    <location>
        <begin position="154"/>
        <end position="174"/>
    </location>
</feature>
<dbReference type="SUPFAM" id="SSF103084">
    <property type="entry name" value="Holliday junction resolvase RusA"/>
    <property type="match status" value="1"/>
</dbReference>
<comment type="caution">
    <text evidence="2">The sequence shown here is derived from an EMBL/GenBank/DDBJ whole genome shotgun (WGS) entry which is preliminary data.</text>
</comment>
<dbReference type="RefSeq" id="WP_382360093.1">
    <property type="nucleotide sequence ID" value="NZ_JBHLWV010000006.1"/>
</dbReference>
<keyword evidence="3" id="KW-1185">Reference proteome</keyword>
<name>A0ABV6H473_9ACTN</name>
<organism evidence="2 3">
    <name type="scientific">Gordonia phosphorivorans</name>
    <dbReference type="NCBI Taxonomy" id="1056982"/>
    <lineage>
        <taxon>Bacteria</taxon>
        <taxon>Bacillati</taxon>
        <taxon>Actinomycetota</taxon>
        <taxon>Actinomycetes</taxon>
        <taxon>Mycobacteriales</taxon>
        <taxon>Gordoniaceae</taxon>
        <taxon>Gordonia</taxon>
    </lineage>
</organism>
<protein>
    <submittedName>
        <fullName evidence="2">Uncharacterized protein</fullName>
    </submittedName>
</protein>
<evidence type="ECO:0000313" key="2">
    <source>
        <dbReference type="EMBL" id="MFC0313605.1"/>
    </source>
</evidence>
<feature type="compositionally biased region" description="Polar residues" evidence="1">
    <location>
        <begin position="156"/>
        <end position="168"/>
    </location>
</feature>
<gene>
    <name evidence="2" type="ORF">ACFFJD_01895</name>
</gene>
<sequence length="268" mass="27987">MNGQELVDAGTHRLCGCGRMLIRVDRSSCRDCALRQPPPAPPVPARRRRTSATGPRVGDAKVDPSKLGVFADAPGSVVRFAVAGKPVPQGSLRAVAAGVIKRESGPELVAWRTAIHRAMLSAVGLGGIGADCPLRVHAVFTVPMTVPKNGGVVGSHTVSTAPDSSSSPRVAPSTAPDLDKLIRAAGDAITPRKRWRLFADDSRIVEWSSAKTYPRPEHVHPWALSAPGVVLQVSPLDVAAVFPSTTLSDPGPCPAEIADILPAALRAA</sequence>
<evidence type="ECO:0000313" key="3">
    <source>
        <dbReference type="Proteomes" id="UP001589783"/>
    </source>
</evidence>
<dbReference type="Proteomes" id="UP001589783">
    <property type="component" value="Unassembled WGS sequence"/>
</dbReference>
<dbReference type="InterPro" id="IPR036614">
    <property type="entry name" value="RusA-like_sf"/>
</dbReference>
<accession>A0ABV6H473</accession>
<dbReference type="Gene3D" id="3.30.1330.70">
    <property type="entry name" value="Holliday junction resolvase RusA"/>
    <property type="match status" value="1"/>
</dbReference>
<reference evidence="2 3" key="1">
    <citation type="submission" date="2024-09" db="EMBL/GenBank/DDBJ databases">
        <authorList>
            <person name="Sun Q."/>
            <person name="Mori K."/>
        </authorList>
    </citation>
    <scope>NUCLEOTIDE SEQUENCE [LARGE SCALE GENOMIC DNA]</scope>
    <source>
        <strain evidence="2 3">CCM 7957</strain>
    </source>
</reference>
<feature type="region of interest" description="Disordered" evidence="1">
    <location>
        <begin position="33"/>
        <end position="60"/>
    </location>
</feature>
<evidence type="ECO:0000256" key="1">
    <source>
        <dbReference type="SAM" id="MobiDB-lite"/>
    </source>
</evidence>
<dbReference type="EMBL" id="JBHLWV010000006">
    <property type="protein sequence ID" value="MFC0313605.1"/>
    <property type="molecule type" value="Genomic_DNA"/>
</dbReference>